<comment type="caution">
    <text evidence="1">The sequence shown here is derived from an EMBL/GenBank/DDBJ whole genome shotgun (WGS) entry which is preliminary data.</text>
</comment>
<dbReference type="RefSeq" id="WP_169254887.1">
    <property type="nucleotide sequence ID" value="NZ_WTVN01000004.1"/>
</dbReference>
<evidence type="ECO:0000313" key="2">
    <source>
        <dbReference type="Proteomes" id="UP000623795"/>
    </source>
</evidence>
<accession>A0ABX1PWG1</accession>
<sequence length="74" mass="8368">MALNTQPNLHEPGKRHFRAFSSGDDFYEALIETHRELTDEQSAMVNARLILLLANHIGDLSVLREAMHIAREGV</sequence>
<keyword evidence="2" id="KW-1185">Reference proteome</keyword>
<evidence type="ECO:0000313" key="1">
    <source>
        <dbReference type="EMBL" id="NMG42975.1"/>
    </source>
</evidence>
<reference evidence="1 2" key="1">
    <citation type="submission" date="2019-12" db="EMBL/GenBank/DDBJ databases">
        <title>Comparative genomics gives insights into the taxonomy of the Azoarcus-Aromatoleum group and reveals separate origins of nif in the plant-associated Azoarcus and non-plant-associated Aromatoleum sub-groups.</title>
        <authorList>
            <person name="Lafos M."/>
            <person name="Maluk M."/>
            <person name="Batista M."/>
            <person name="Junghare M."/>
            <person name="Carmona M."/>
            <person name="Faoro H."/>
            <person name="Cruz L.M."/>
            <person name="Battistoni F."/>
            <person name="De Souza E."/>
            <person name="Pedrosa F."/>
            <person name="Chen W.-M."/>
            <person name="Poole P.S."/>
            <person name="Dixon R.A."/>
            <person name="James E.K."/>
        </authorList>
    </citation>
    <scope>NUCLEOTIDE SEQUENCE [LARGE SCALE GENOMIC DNA]</scope>
    <source>
        <strain evidence="1 2">Td21</strain>
    </source>
</reference>
<organism evidence="1 2">
    <name type="scientific">Aromatoleum toluvorans</name>
    <dbReference type="NCBI Taxonomy" id="92002"/>
    <lineage>
        <taxon>Bacteria</taxon>
        <taxon>Pseudomonadati</taxon>
        <taxon>Pseudomonadota</taxon>
        <taxon>Betaproteobacteria</taxon>
        <taxon>Rhodocyclales</taxon>
        <taxon>Rhodocyclaceae</taxon>
        <taxon>Aromatoleum</taxon>
    </lineage>
</organism>
<dbReference type="InterPro" id="IPR021233">
    <property type="entry name" value="DUF2783"/>
</dbReference>
<name>A0ABX1PWG1_9RHOO</name>
<gene>
    <name evidence="1" type="ORF">GPA22_04415</name>
</gene>
<dbReference type="Proteomes" id="UP000623795">
    <property type="component" value="Unassembled WGS sequence"/>
</dbReference>
<dbReference type="Pfam" id="PF10932">
    <property type="entry name" value="DUF2783"/>
    <property type="match status" value="1"/>
</dbReference>
<dbReference type="EMBL" id="WTVN01000004">
    <property type="protein sequence ID" value="NMG42975.1"/>
    <property type="molecule type" value="Genomic_DNA"/>
</dbReference>
<proteinExistence type="predicted"/>
<protein>
    <submittedName>
        <fullName evidence="1">DUF2783 domain-containing protein</fullName>
    </submittedName>
</protein>